<dbReference type="EMBL" id="JACYXC010000001">
    <property type="protein sequence ID" value="MBH5334541.1"/>
    <property type="molecule type" value="Genomic_DNA"/>
</dbReference>
<comment type="caution">
    <text evidence="2">The sequence shown here is derived from an EMBL/GenBank/DDBJ whole genome shotgun (WGS) entry which is preliminary data.</text>
</comment>
<accession>A0ABS0NH72</accession>
<name>A0ABS0NH72_9ACTN</name>
<evidence type="ECO:0000313" key="3">
    <source>
        <dbReference type="Proteomes" id="UP000807371"/>
    </source>
</evidence>
<feature type="transmembrane region" description="Helical" evidence="1">
    <location>
        <begin position="33"/>
        <end position="51"/>
    </location>
</feature>
<reference evidence="2 3" key="1">
    <citation type="submission" date="2020-09" db="EMBL/GenBank/DDBJ databases">
        <title>Biosynthesis of the nuclear factor of activated T cells inhibitor NFAT-133 and its congeners in Streptomyces pactum.</title>
        <authorList>
            <person name="Zhou W."/>
            <person name="Posri P."/>
            <person name="Abugrain M.E."/>
            <person name="Weisberg A.J."/>
            <person name="Chang J.H."/>
            <person name="Mahmud T."/>
        </authorList>
    </citation>
    <scope>NUCLEOTIDE SEQUENCE [LARGE SCALE GENOMIC DNA]</scope>
    <source>
        <strain evidence="2 3">ATCC 27456</strain>
    </source>
</reference>
<protein>
    <recommendedName>
        <fullName evidence="4">DUF1622 domain-containing protein</fullName>
    </recommendedName>
</protein>
<proteinExistence type="predicted"/>
<evidence type="ECO:0000256" key="1">
    <source>
        <dbReference type="SAM" id="Phobius"/>
    </source>
</evidence>
<sequence>MTDAPHLAAVAVTVLGLAAAVAAGRLTRAVRPALAVLLDFLTAAGLIGLSGDPGWDGVLTAAAVIALRRLLGAGLRLSRAAPRR</sequence>
<organism evidence="2 3">
    <name type="scientific">Streptomyces pactum</name>
    <dbReference type="NCBI Taxonomy" id="68249"/>
    <lineage>
        <taxon>Bacteria</taxon>
        <taxon>Bacillati</taxon>
        <taxon>Actinomycetota</taxon>
        <taxon>Actinomycetes</taxon>
        <taxon>Kitasatosporales</taxon>
        <taxon>Streptomycetaceae</taxon>
        <taxon>Streptomyces</taxon>
    </lineage>
</organism>
<keyword evidence="1" id="KW-0472">Membrane</keyword>
<keyword evidence="3" id="KW-1185">Reference proteome</keyword>
<evidence type="ECO:0000313" key="2">
    <source>
        <dbReference type="EMBL" id="MBH5334541.1"/>
    </source>
</evidence>
<keyword evidence="1" id="KW-1133">Transmembrane helix</keyword>
<dbReference type="RefSeq" id="WP_197988227.1">
    <property type="nucleotide sequence ID" value="NZ_JACYXC010000001.1"/>
</dbReference>
<dbReference type="Proteomes" id="UP000807371">
    <property type="component" value="Unassembled WGS sequence"/>
</dbReference>
<gene>
    <name evidence="2" type="ORF">IHE55_06885</name>
</gene>
<keyword evidence="1" id="KW-0812">Transmembrane</keyword>
<evidence type="ECO:0008006" key="4">
    <source>
        <dbReference type="Google" id="ProtNLM"/>
    </source>
</evidence>
<feature type="transmembrane region" description="Helical" evidence="1">
    <location>
        <begin position="6"/>
        <end position="26"/>
    </location>
</feature>